<keyword evidence="3" id="KW-1185">Reference proteome</keyword>
<gene>
    <name evidence="2" type="ORF">AS203_04010</name>
</gene>
<dbReference type="InterPro" id="IPR002562">
    <property type="entry name" value="3'-5'_exonuclease_dom"/>
</dbReference>
<keyword evidence="2" id="KW-0378">Hydrolase</keyword>
<dbReference type="Gene3D" id="3.30.420.10">
    <property type="entry name" value="Ribonuclease H-like superfamily/Ribonuclease H"/>
    <property type="match status" value="1"/>
</dbReference>
<feature type="domain" description="3'-5' exonuclease" evidence="1">
    <location>
        <begin position="26"/>
        <end position="195"/>
    </location>
</feature>
<dbReference type="PANTHER" id="PTHR47765">
    <property type="entry name" value="3'-5' EXONUCLEASE DOMAIN-CONTAINING PROTEIN"/>
    <property type="match status" value="1"/>
</dbReference>
<evidence type="ECO:0000313" key="2">
    <source>
        <dbReference type="EMBL" id="ALO48349.1"/>
    </source>
</evidence>
<dbReference type="eggNOG" id="COG0349">
    <property type="taxonomic scope" value="Bacteria"/>
</dbReference>
<dbReference type="CDD" id="cd06141">
    <property type="entry name" value="WRN_exo"/>
    <property type="match status" value="1"/>
</dbReference>
<dbReference type="GO" id="GO:0008408">
    <property type="term" value="F:3'-5' exonuclease activity"/>
    <property type="evidence" value="ECO:0007669"/>
    <property type="project" value="InterPro"/>
</dbReference>
<keyword evidence="2" id="KW-0269">Exonuclease</keyword>
<dbReference type="KEGG" id="peo:AS203_04010"/>
<dbReference type="PANTHER" id="PTHR47765:SF2">
    <property type="entry name" value="EXONUCLEASE MUT-7 HOMOLOG"/>
    <property type="match status" value="1"/>
</dbReference>
<dbReference type="GO" id="GO:0003676">
    <property type="term" value="F:nucleic acid binding"/>
    <property type="evidence" value="ECO:0007669"/>
    <property type="project" value="InterPro"/>
</dbReference>
<organism evidence="2 3">
    <name type="scientific">Hoylesella enoeca</name>
    <dbReference type="NCBI Taxonomy" id="76123"/>
    <lineage>
        <taxon>Bacteria</taxon>
        <taxon>Pseudomonadati</taxon>
        <taxon>Bacteroidota</taxon>
        <taxon>Bacteroidia</taxon>
        <taxon>Bacteroidales</taxon>
        <taxon>Prevotellaceae</taxon>
        <taxon>Hoylesella</taxon>
    </lineage>
</organism>
<dbReference type="RefSeq" id="WP_025066477.1">
    <property type="nucleotide sequence ID" value="NZ_CP013195.1"/>
</dbReference>
<dbReference type="InterPro" id="IPR052408">
    <property type="entry name" value="Exonuclease_MUT-7-like"/>
</dbReference>
<dbReference type="Proteomes" id="UP000056252">
    <property type="component" value="Chromosome"/>
</dbReference>
<dbReference type="SMART" id="SM00474">
    <property type="entry name" value="35EXOc"/>
    <property type="match status" value="1"/>
</dbReference>
<evidence type="ECO:0000259" key="1">
    <source>
        <dbReference type="SMART" id="SM00474"/>
    </source>
</evidence>
<name>A0A0S2KJ60_9BACT</name>
<sequence length="205" mass="23281">MKKIIYDKFDKNAITALPKITFPGRIITIISPEETERAVDYLLESDILGVDTETRPAFKKGEQHKVALLQVSTRDTCFLFRLNHTGMTPAILRLLENEKVPMIGLSLHDDILSLHKSADFKPGLFIDLQNVVGELGIQDLSLQKLYANLFSRKISKRQRLTNWDAPVLTDKQKAYAATDAWTCINLYEEIGRLKATGDYEIIHHA</sequence>
<proteinExistence type="predicted"/>
<evidence type="ECO:0000313" key="3">
    <source>
        <dbReference type="Proteomes" id="UP000056252"/>
    </source>
</evidence>
<dbReference type="EMBL" id="CP013195">
    <property type="protein sequence ID" value="ALO48349.1"/>
    <property type="molecule type" value="Genomic_DNA"/>
</dbReference>
<protein>
    <submittedName>
        <fullName evidence="2">3'-5' exonuclease</fullName>
    </submittedName>
</protein>
<reference evidence="3" key="1">
    <citation type="submission" date="2015-11" db="EMBL/GenBank/DDBJ databases">
        <authorList>
            <person name="Holder M.E."/>
            <person name="Ajami N.J."/>
            <person name="Petrosino J.F."/>
        </authorList>
    </citation>
    <scope>NUCLEOTIDE SEQUENCE [LARGE SCALE GENOMIC DNA]</scope>
    <source>
        <strain evidence="3">F0113</strain>
    </source>
</reference>
<accession>A0A0S2KJ60</accession>
<dbReference type="STRING" id="76123.AS203_04010"/>
<keyword evidence="2" id="KW-0540">Nuclease</keyword>
<dbReference type="SUPFAM" id="SSF53098">
    <property type="entry name" value="Ribonuclease H-like"/>
    <property type="match status" value="1"/>
</dbReference>
<dbReference type="Pfam" id="PF01612">
    <property type="entry name" value="DNA_pol_A_exo1"/>
    <property type="match status" value="1"/>
</dbReference>
<dbReference type="OrthoDB" id="9793333at2"/>
<dbReference type="GO" id="GO:0006139">
    <property type="term" value="P:nucleobase-containing compound metabolic process"/>
    <property type="evidence" value="ECO:0007669"/>
    <property type="project" value="InterPro"/>
</dbReference>
<dbReference type="AlphaFoldDB" id="A0A0S2KJ60"/>
<dbReference type="InterPro" id="IPR036397">
    <property type="entry name" value="RNaseH_sf"/>
</dbReference>
<dbReference type="InterPro" id="IPR012337">
    <property type="entry name" value="RNaseH-like_sf"/>
</dbReference>